<organism evidence="2 3">
    <name type="scientific">Diaminobutyricimonas aerilata</name>
    <dbReference type="NCBI Taxonomy" id="1162967"/>
    <lineage>
        <taxon>Bacteria</taxon>
        <taxon>Bacillati</taxon>
        <taxon>Actinomycetota</taxon>
        <taxon>Actinomycetes</taxon>
        <taxon>Micrococcales</taxon>
        <taxon>Microbacteriaceae</taxon>
        <taxon>Diaminobutyricimonas</taxon>
    </lineage>
</organism>
<dbReference type="EMBL" id="PGFF01000001">
    <property type="protein sequence ID" value="PJJ73003.1"/>
    <property type="molecule type" value="Genomic_DNA"/>
</dbReference>
<sequence length="218" mass="22689">MVAPAAPRAADARLTWIVGGSLLLATVVIEAVLMSVPMGFSAVAATTSSAAFSAALLVFAFGIRRAGSVTHRRPLGTTAITVLALWTLLSPLLSELLYTPGPDSPALFAYGYADALIQALASLIAVAQIGRIGVIPHPWRWAPAWVLAATAVPTLLTQTFVFGDAFRDPGLLSAVVALQGLVHVGGTILLGVLALVLAERMRRPRTVPVFRGQDSSAS</sequence>
<name>A0A2M9CMA4_9MICO</name>
<keyword evidence="1" id="KW-0812">Transmembrane</keyword>
<feature type="transmembrane region" description="Helical" evidence="1">
    <location>
        <begin position="106"/>
        <end position="129"/>
    </location>
</feature>
<keyword evidence="1" id="KW-0472">Membrane</keyword>
<dbReference type="RefSeq" id="WP_100365137.1">
    <property type="nucleotide sequence ID" value="NZ_PGFF01000001.1"/>
</dbReference>
<comment type="caution">
    <text evidence="2">The sequence shown here is derived from an EMBL/GenBank/DDBJ whole genome shotgun (WGS) entry which is preliminary data.</text>
</comment>
<dbReference type="AlphaFoldDB" id="A0A2M9CMA4"/>
<dbReference type="OrthoDB" id="5114831at2"/>
<feature type="transmembrane region" description="Helical" evidence="1">
    <location>
        <begin position="75"/>
        <end position="94"/>
    </location>
</feature>
<protein>
    <submittedName>
        <fullName evidence="2">Uncharacterized protein</fullName>
    </submittedName>
</protein>
<feature type="transmembrane region" description="Helical" evidence="1">
    <location>
        <begin position="40"/>
        <end position="63"/>
    </location>
</feature>
<evidence type="ECO:0000313" key="3">
    <source>
        <dbReference type="Proteomes" id="UP000228758"/>
    </source>
</evidence>
<reference evidence="2 3" key="1">
    <citation type="submission" date="2017-11" db="EMBL/GenBank/DDBJ databases">
        <title>Genomic Encyclopedia of Archaeal and Bacterial Type Strains, Phase II (KMG-II): From Individual Species to Whole Genera.</title>
        <authorList>
            <person name="Goeker M."/>
        </authorList>
    </citation>
    <scope>NUCLEOTIDE SEQUENCE [LARGE SCALE GENOMIC DNA]</scope>
    <source>
        <strain evidence="2 3">DSM 27393</strain>
    </source>
</reference>
<feature type="transmembrane region" description="Helical" evidence="1">
    <location>
        <begin position="174"/>
        <end position="198"/>
    </location>
</feature>
<accession>A0A2M9CMA4</accession>
<proteinExistence type="predicted"/>
<keyword evidence="1" id="KW-1133">Transmembrane helix</keyword>
<gene>
    <name evidence="2" type="ORF">CLV46_2583</name>
</gene>
<keyword evidence="3" id="KW-1185">Reference proteome</keyword>
<feature type="transmembrane region" description="Helical" evidence="1">
    <location>
        <begin position="141"/>
        <end position="162"/>
    </location>
</feature>
<dbReference type="Proteomes" id="UP000228758">
    <property type="component" value="Unassembled WGS sequence"/>
</dbReference>
<evidence type="ECO:0000256" key="1">
    <source>
        <dbReference type="SAM" id="Phobius"/>
    </source>
</evidence>
<feature type="transmembrane region" description="Helical" evidence="1">
    <location>
        <begin position="12"/>
        <end position="34"/>
    </location>
</feature>
<evidence type="ECO:0000313" key="2">
    <source>
        <dbReference type="EMBL" id="PJJ73003.1"/>
    </source>
</evidence>